<feature type="region of interest" description="Disordered" evidence="7">
    <location>
        <begin position="1"/>
        <end position="38"/>
    </location>
</feature>
<dbReference type="PROSITE" id="PS52029">
    <property type="entry name" value="LD_TPASE"/>
    <property type="match status" value="1"/>
</dbReference>
<dbReference type="Proteomes" id="UP001057481">
    <property type="component" value="Unassembled WGS sequence"/>
</dbReference>
<dbReference type="Gene3D" id="2.40.440.10">
    <property type="entry name" value="L,D-transpeptidase catalytic domain-like"/>
    <property type="match status" value="1"/>
</dbReference>
<evidence type="ECO:0000259" key="8">
    <source>
        <dbReference type="PROSITE" id="PS52029"/>
    </source>
</evidence>
<evidence type="ECO:0000256" key="7">
    <source>
        <dbReference type="SAM" id="MobiDB-lite"/>
    </source>
</evidence>
<proteinExistence type="predicted"/>
<name>A0ABT0VGC7_9LACO</name>
<evidence type="ECO:0000256" key="4">
    <source>
        <dbReference type="ARBA" id="ARBA00022984"/>
    </source>
</evidence>
<evidence type="ECO:0000256" key="3">
    <source>
        <dbReference type="ARBA" id="ARBA00022960"/>
    </source>
</evidence>
<keyword evidence="5 6" id="KW-0961">Cell wall biogenesis/degradation</keyword>
<comment type="pathway">
    <text evidence="1 6">Cell wall biogenesis; peptidoglycan biosynthesis.</text>
</comment>
<dbReference type="PANTHER" id="PTHR30582">
    <property type="entry name" value="L,D-TRANSPEPTIDASE"/>
    <property type="match status" value="1"/>
</dbReference>
<dbReference type="PANTHER" id="PTHR30582:SF2">
    <property type="entry name" value="L,D-TRANSPEPTIDASE YCIB-RELATED"/>
    <property type="match status" value="1"/>
</dbReference>
<gene>
    <name evidence="9" type="ORF">KAK10_02930</name>
</gene>
<evidence type="ECO:0000256" key="6">
    <source>
        <dbReference type="PROSITE-ProRule" id="PRU01373"/>
    </source>
</evidence>
<sequence length="354" mass="39467">MHINAATNEHENIQNNVTVKNANSSQTDAVAKRQTAKQTNASKTEITMKIYNVKKQLYINQYNRFKVVVADTENTVKIKNYRVVTSNVNVVKVSNGLLTRGIGVGRANITVTVNLTNGKSISRIFRMKVVNQIKTVKKVTGYRIVSKNANVWVKPYYQGVRNRKSKEANKIQKYMVKIKKQATIINGKTYYLVALPGTGKAIGWVGSTSLSSSGQFWRNTTGGRYFNVKRVKKLNIAVSVAKQRVYFRSGKKVIYTMMASTGKISTPTVRGHFKLMSGGKYFWSGNGGAKYWRAFAAGGYYFHSIPTLSANGAYGAIFGNQLGHRTSHGCIRLSVADAKWFYTNMPNGTPVYVY</sequence>
<keyword evidence="4 6" id="KW-0573">Peptidoglycan synthesis</keyword>
<dbReference type="Gene3D" id="2.30.30.170">
    <property type="match status" value="1"/>
</dbReference>
<dbReference type="EMBL" id="JAGMVS010000040">
    <property type="protein sequence ID" value="MCM2436887.1"/>
    <property type="molecule type" value="Genomic_DNA"/>
</dbReference>
<dbReference type="RefSeq" id="WP_205144025.1">
    <property type="nucleotide sequence ID" value="NZ_JAFBDN010000017.1"/>
</dbReference>
<dbReference type="Pfam" id="PF03734">
    <property type="entry name" value="YkuD"/>
    <property type="match status" value="1"/>
</dbReference>
<comment type="caution">
    <text evidence="9">The sequence shown here is derived from an EMBL/GenBank/DDBJ whole genome shotgun (WGS) entry which is preliminary data.</text>
</comment>
<organism evidence="9 10">
    <name type="scientific">Periweissella beninensis</name>
    <dbReference type="NCBI Taxonomy" id="504936"/>
    <lineage>
        <taxon>Bacteria</taxon>
        <taxon>Bacillati</taxon>
        <taxon>Bacillota</taxon>
        <taxon>Bacilli</taxon>
        <taxon>Lactobacillales</taxon>
        <taxon>Lactobacillaceae</taxon>
        <taxon>Periweissella</taxon>
    </lineage>
</organism>
<feature type="compositionally biased region" description="Polar residues" evidence="7">
    <location>
        <begin position="13"/>
        <end position="28"/>
    </location>
</feature>
<keyword evidence="2" id="KW-0808">Transferase</keyword>
<evidence type="ECO:0000256" key="1">
    <source>
        <dbReference type="ARBA" id="ARBA00004752"/>
    </source>
</evidence>
<evidence type="ECO:0000313" key="10">
    <source>
        <dbReference type="Proteomes" id="UP001057481"/>
    </source>
</evidence>
<keyword evidence="10" id="KW-1185">Reference proteome</keyword>
<dbReference type="Gene3D" id="2.60.40.1080">
    <property type="match status" value="1"/>
</dbReference>
<reference evidence="9" key="1">
    <citation type="submission" date="2021-04" db="EMBL/GenBank/DDBJ databases">
        <title>Taxonomic assessment of Weissella genus.</title>
        <authorList>
            <person name="Fanelli F."/>
            <person name="Chieffi D."/>
            <person name="Dell'Aquila A."/>
            <person name="Gyu-Sung C."/>
            <person name="Franz C.M.A.P."/>
            <person name="Fusco V."/>
        </authorList>
    </citation>
    <scope>NUCLEOTIDE SEQUENCE</scope>
    <source>
        <strain evidence="9">LMG 25373</strain>
    </source>
</reference>
<dbReference type="InterPro" id="IPR038200">
    <property type="entry name" value="GW_dom_sf"/>
</dbReference>
<feature type="domain" description="L,D-TPase catalytic" evidence="8">
    <location>
        <begin position="234"/>
        <end position="354"/>
    </location>
</feature>
<dbReference type="InterPro" id="IPR038063">
    <property type="entry name" value="Transpep_catalytic_dom"/>
</dbReference>
<dbReference type="SUPFAM" id="SSF82057">
    <property type="entry name" value="Prokaryotic SH3-related domain"/>
    <property type="match status" value="1"/>
</dbReference>
<dbReference type="InterPro" id="IPR005490">
    <property type="entry name" value="LD_TPept_cat_dom"/>
</dbReference>
<dbReference type="CDD" id="cd16913">
    <property type="entry name" value="YkuD_like"/>
    <property type="match status" value="1"/>
</dbReference>
<feature type="active site" description="Nucleophile" evidence="6">
    <location>
        <position position="330"/>
    </location>
</feature>
<evidence type="ECO:0000313" key="9">
    <source>
        <dbReference type="EMBL" id="MCM2436887.1"/>
    </source>
</evidence>
<dbReference type="InterPro" id="IPR050979">
    <property type="entry name" value="LD-transpeptidase"/>
</dbReference>
<evidence type="ECO:0000256" key="5">
    <source>
        <dbReference type="ARBA" id="ARBA00023316"/>
    </source>
</evidence>
<keyword evidence="3 6" id="KW-0133">Cell shape</keyword>
<accession>A0ABT0VGC7</accession>
<evidence type="ECO:0000256" key="2">
    <source>
        <dbReference type="ARBA" id="ARBA00022679"/>
    </source>
</evidence>
<dbReference type="SUPFAM" id="SSF141523">
    <property type="entry name" value="L,D-transpeptidase catalytic domain-like"/>
    <property type="match status" value="1"/>
</dbReference>
<feature type="active site" description="Proton donor/acceptor" evidence="6">
    <location>
        <position position="303"/>
    </location>
</feature>
<protein>
    <submittedName>
        <fullName evidence="9">L,D-transpeptidase family protein</fullName>
    </submittedName>
</protein>